<dbReference type="Proteomes" id="UP000243499">
    <property type="component" value="Chromosome 6"/>
</dbReference>
<dbReference type="EMBL" id="CM008051">
    <property type="protein sequence ID" value="PVH37372.1"/>
    <property type="molecule type" value="Genomic_DNA"/>
</dbReference>
<evidence type="ECO:0000313" key="1">
    <source>
        <dbReference type="EMBL" id="PVH37372.1"/>
    </source>
</evidence>
<protein>
    <submittedName>
        <fullName evidence="1">Uncharacterized protein</fullName>
    </submittedName>
</protein>
<sequence length="53" mass="6066">MCVSNWLELACMLVVLESRINSASILCSLFSRHISCDYTVLVRCKEKLYCACF</sequence>
<proteinExistence type="predicted"/>
<dbReference type="Gramene" id="PVH37372">
    <property type="protein sequence ID" value="PVH37372"/>
    <property type="gene ID" value="PAHAL_6G298100"/>
</dbReference>
<dbReference type="AlphaFoldDB" id="A0A2T8II85"/>
<gene>
    <name evidence="1" type="ORF">PAHAL_6G298100</name>
</gene>
<reference evidence="1" key="1">
    <citation type="submission" date="2018-04" db="EMBL/GenBank/DDBJ databases">
        <title>WGS assembly of Panicum hallii.</title>
        <authorList>
            <person name="Lovell J."/>
            <person name="Jenkins J."/>
            <person name="Lowry D."/>
            <person name="Mamidi S."/>
            <person name="Sreedasyam A."/>
            <person name="Weng X."/>
            <person name="Barry K."/>
            <person name="Bonette J."/>
            <person name="Campitelli B."/>
            <person name="Daum C."/>
            <person name="Gordon S."/>
            <person name="Gould B."/>
            <person name="Lipzen A."/>
            <person name="Macqueen A."/>
            <person name="Palacio-Mejia J."/>
            <person name="Plott C."/>
            <person name="Shakirov E."/>
            <person name="Shu S."/>
            <person name="Yoshinaga Y."/>
            <person name="Zane M."/>
            <person name="Rokhsar D."/>
            <person name="Grimwood J."/>
            <person name="Schmutz J."/>
            <person name="Juenger T."/>
        </authorList>
    </citation>
    <scope>NUCLEOTIDE SEQUENCE [LARGE SCALE GENOMIC DNA]</scope>
    <source>
        <strain evidence="1">FIL2</strain>
    </source>
</reference>
<organism evidence="1">
    <name type="scientific">Panicum hallii</name>
    <dbReference type="NCBI Taxonomy" id="206008"/>
    <lineage>
        <taxon>Eukaryota</taxon>
        <taxon>Viridiplantae</taxon>
        <taxon>Streptophyta</taxon>
        <taxon>Embryophyta</taxon>
        <taxon>Tracheophyta</taxon>
        <taxon>Spermatophyta</taxon>
        <taxon>Magnoliopsida</taxon>
        <taxon>Liliopsida</taxon>
        <taxon>Poales</taxon>
        <taxon>Poaceae</taxon>
        <taxon>PACMAD clade</taxon>
        <taxon>Panicoideae</taxon>
        <taxon>Panicodae</taxon>
        <taxon>Paniceae</taxon>
        <taxon>Panicinae</taxon>
        <taxon>Panicum</taxon>
        <taxon>Panicum sect. Panicum</taxon>
    </lineage>
</organism>
<name>A0A2T8II85_9POAL</name>
<accession>A0A2T8II85</accession>